<sequence length="220" mass="23425">MKVNLVETWLVGELDAELGEARVDPGVAAVEVRVPDDAGVERAREAPRQGPADGDAAATIGHGEAVPRVLRRGLGARAEVPGLPPVVLAERVEQVGEDEGGVVVGEHEPPRRRGLVPEVEEELLGDARDADGGGKAAWVGVGEAGGVGGDAEAEPRGEVRGGDGRRRVEEEEGAGRGAEPEAEERETERQRAAGGRHAEHHVAQRRRLLLLQRRGRLRRR</sequence>
<evidence type="ECO:0000313" key="2">
    <source>
        <dbReference type="EMBL" id="JAE35986.1"/>
    </source>
</evidence>
<reference evidence="2" key="2">
    <citation type="journal article" date="2015" name="Data Brief">
        <title>Shoot transcriptome of the giant reed, Arundo donax.</title>
        <authorList>
            <person name="Barrero R.A."/>
            <person name="Guerrero F.D."/>
            <person name="Moolhuijzen P."/>
            <person name="Goolsby J.A."/>
            <person name="Tidwell J."/>
            <person name="Bellgard S.E."/>
            <person name="Bellgard M.I."/>
        </authorList>
    </citation>
    <scope>NUCLEOTIDE SEQUENCE</scope>
    <source>
        <tissue evidence="2">Shoot tissue taken approximately 20 cm above the soil surface</tissue>
    </source>
</reference>
<reference evidence="2" key="1">
    <citation type="submission" date="2014-09" db="EMBL/GenBank/DDBJ databases">
        <authorList>
            <person name="Magalhaes I.L.F."/>
            <person name="Oliveira U."/>
            <person name="Santos F.R."/>
            <person name="Vidigal T.H.D.A."/>
            <person name="Brescovit A.D."/>
            <person name="Santos A.J."/>
        </authorList>
    </citation>
    <scope>NUCLEOTIDE SEQUENCE</scope>
    <source>
        <tissue evidence="2">Shoot tissue taken approximately 20 cm above the soil surface</tissue>
    </source>
</reference>
<dbReference type="EMBL" id="GBRH01161910">
    <property type="protein sequence ID" value="JAE35986.1"/>
    <property type="molecule type" value="Transcribed_RNA"/>
</dbReference>
<organism evidence="2">
    <name type="scientific">Arundo donax</name>
    <name type="common">Giant reed</name>
    <name type="synonym">Donax arundinaceus</name>
    <dbReference type="NCBI Taxonomy" id="35708"/>
    <lineage>
        <taxon>Eukaryota</taxon>
        <taxon>Viridiplantae</taxon>
        <taxon>Streptophyta</taxon>
        <taxon>Embryophyta</taxon>
        <taxon>Tracheophyta</taxon>
        <taxon>Spermatophyta</taxon>
        <taxon>Magnoliopsida</taxon>
        <taxon>Liliopsida</taxon>
        <taxon>Poales</taxon>
        <taxon>Poaceae</taxon>
        <taxon>PACMAD clade</taxon>
        <taxon>Arundinoideae</taxon>
        <taxon>Arundineae</taxon>
        <taxon>Arundo</taxon>
    </lineage>
</organism>
<feature type="region of interest" description="Disordered" evidence="1">
    <location>
        <begin position="127"/>
        <end position="206"/>
    </location>
</feature>
<evidence type="ECO:0000256" key="1">
    <source>
        <dbReference type="SAM" id="MobiDB-lite"/>
    </source>
</evidence>
<name>A0A0A9HMA4_ARUDO</name>
<feature type="compositionally biased region" description="Basic and acidic residues" evidence="1">
    <location>
        <begin position="186"/>
        <end position="202"/>
    </location>
</feature>
<proteinExistence type="predicted"/>
<accession>A0A0A9HMA4</accession>
<feature type="compositionally biased region" description="Basic and acidic residues" evidence="1">
    <location>
        <begin position="153"/>
        <end position="169"/>
    </location>
</feature>
<protein>
    <submittedName>
        <fullName evidence="2">Uncharacterized protein</fullName>
    </submittedName>
</protein>
<dbReference type="AlphaFoldDB" id="A0A0A9HMA4"/>